<accession>A0A8X6N4C8</accession>
<comment type="caution">
    <text evidence="1">The sequence shown here is derived from an EMBL/GenBank/DDBJ whole genome shotgun (WGS) entry which is preliminary data.</text>
</comment>
<organism evidence="1 2">
    <name type="scientific">Nephila pilipes</name>
    <name type="common">Giant wood spider</name>
    <name type="synonym">Nephila maculata</name>
    <dbReference type="NCBI Taxonomy" id="299642"/>
    <lineage>
        <taxon>Eukaryota</taxon>
        <taxon>Metazoa</taxon>
        <taxon>Ecdysozoa</taxon>
        <taxon>Arthropoda</taxon>
        <taxon>Chelicerata</taxon>
        <taxon>Arachnida</taxon>
        <taxon>Araneae</taxon>
        <taxon>Araneomorphae</taxon>
        <taxon>Entelegynae</taxon>
        <taxon>Araneoidea</taxon>
        <taxon>Nephilidae</taxon>
        <taxon>Nephila</taxon>
    </lineage>
</organism>
<protein>
    <submittedName>
        <fullName evidence="1">Uncharacterized protein</fullName>
    </submittedName>
</protein>
<dbReference type="AlphaFoldDB" id="A0A8X6N4C8"/>
<reference evidence="1" key="1">
    <citation type="submission" date="2020-08" db="EMBL/GenBank/DDBJ databases">
        <title>Multicomponent nature underlies the extraordinary mechanical properties of spider dragline silk.</title>
        <authorList>
            <person name="Kono N."/>
            <person name="Nakamura H."/>
            <person name="Mori M."/>
            <person name="Yoshida Y."/>
            <person name="Ohtoshi R."/>
            <person name="Malay A.D."/>
            <person name="Moran D.A.P."/>
            <person name="Tomita M."/>
            <person name="Numata K."/>
            <person name="Arakawa K."/>
        </authorList>
    </citation>
    <scope>NUCLEOTIDE SEQUENCE</scope>
</reference>
<dbReference type="Proteomes" id="UP000887013">
    <property type="component" value="Unassembled WGS sequence"/>
</dbReference>
<name>A0A8X6N4C8_NEPPI</name>
<sequence length="82" mass="9521">MVHARKYTLDNEKETGRIPDSPANIIKIEYQLEKKVHFRFLLLFAFNEDSRGIKVARDICAIYGDGMKATKLRAMRVIVPLR</sequence>
<gene>
    <name evidence="1" type="ORF">NPIL_178711</name>
</gene>
<keyword evidence="2" id="KW-1185">Reference proteome</keyword>
<dbReference type="EMBL" id="BMAW01054012">
    <property type="protein sequence ID" value="GFS93988.1"/>
    <property type="molecule type" value="Genomic_DNA"/>
</dbReference>
<evidence type="ECO:0000313" key="1">
    <source>
        <dbReference type="EMBL" id="GFS93988.1"/>
    </source>
</evidence>
<evidence type="ECO:0000313" key="2">
    <source>
        <dbReference type="Proteomes" id="UP000887013"/>
    </source>
</evidence>
<proteinExistence type="predicted"/>